<proteinExistence type="predicted"/>
<dbReference type="EMBL" id="JAODBU010000008">
    <property type="protein sequence ID" value="MCT7399205.1"/>
    <property type="molecule type" value="Genomic_DNA"/>
</dbReference>
<name>A0ABT2M110_9FIRM</name>
<reference evidence="1" key="1">
    <citation type="submission" date="2022-09" db="EMBL/GenBank/DDBJ databases">
        <title>Eubacterium sp. LFL-14 isolated from human feces.</title>
        <authorList>
            <person name="Liu F."/>
        </authorList>
    </citation>
    <scope>NUCLEOTIDE SEQUENCE</scope>
    <source>
        <strain evidence="1">LFL-14</strain>
    </source>
</reference>
<evidence type="ECO:0000313" key="2">
    <source>
        <dbReference type="Proteomes" id="UP001431199"/>
    </source>
</evidence>
<comment type="caution">
    <text evidence="1">The sequence shown here is derived from an EMBL/GenBank/DDBJ whole genome shotgun (WGS) entry which is preliminary data.</text>
</comment>
<dbReference type="RefSeq" id="WP_260978772.1">
    <property type="nucleotide sequence ID" value="NZ_JAODBU010000008.1"/>
</dbReference>
<organism evidence="1 2">
    <name type="scientific">Eubacterium album</name>
    <dbReference type="NCBI Taxonomy" id="2978477"/>
    <lineage>
        <taxon>Bacteria</taxon>
        <taxon>Bacillati</taxon>
        <taxon>Bacillota</taxon>
        <taxon>Clostridia</taxon>
        <taxon>Eubacteriales</taxon>
        <taxon>Eubacteriaceae</taxon>
        <taxon>Eubacterium</taxon>
    </lineage>
</organism>
<protein>
    <submittedName>
        <fullName evidence="1">Uncharacterized protein</fullName>
    </submittedName>
</protein>
<accession>A0ABT2M110</accession>
<gene>
    <name evidence="1" type="ORF">N5B56_08960</name>
</gene>
<sequence length="129" mass="15166">MDNANMKQTLFDSMLTNRNLQILKAVLPYIDYDTGKSLGIYVKFQELKNSFSINPGSYMIKDKNGNYKAMNCDKPLDFSTLYPIIKDYLTTEEQEMFETFIGMMDMFSMDDEAKESMFGEYMDMFKEMF</sequence>
<evidence type="ECO:0000313" key="1">
    <source>
        <dbReference type="EMBL" id="MCT7399205.1"/>
    </source>
</evidence>
<keyword evidence="2" id="KW-1185">Reference proteome</keyword>
<dbReference type="Proteomes" id="UP001431199">
    <property type="component" value="Unassembled WGS sequence"/>
</dbReference>